<name>A0ABY2BUL7_9ACTN</name>
<proteinExistence type="predicted"/>
<feature type="chain" id="PRO_5045856949" evidence="2">
    <location>
        <begin position="32"/>
        <end position="188"/>
    </location>
</feature>
<dbReference type="EMBL" id="SLWM01000001">
    <property type="protein sequence ID" value="TCO31992.1"/>
    <property type="molecule type" value="Genomic_DNA"/>
</dbReference>
<gene>
    <name evidence="3" type="ORF">EV644_101635</name>
</gene>
<keyword evidence="3" id="KW-0449">Lipoprotein</keyword>
<feature type="signal peptide" evidence="2">
    <location>
        <begin position="1"/>
        <end position="31"/>
    </location>
</feature>
<dbReference type="Proteomes" id="UP000295818">
    <property type="component" value="Unassembled WGS sequence"/>
</dbReference>
<keyword evidence="2" id="KW-0732">Signal</keyword>
<evidence type="ECO:0000313" key="4">
    <source>
        <dbReference type="Proteomes" id="UP000295818"/>
    </source>
</evidence>
<evidence type="ECO:0000313" key="3">
    <source>
        <dbReference type="EMBL" id="TCO31992.1"/>
    </source>
</evidence>
<feature type="region of interest" description="Disordered" evidence="1">
    <location>
        <begin position="166"/>
        <end position="188"/>
    </location>
</feature>
<dbReference type="RefSeq" id="WP_132187052.1">
    <property type="nucleotide sequence ID" value="NZ_SLWM01000001.1"/>
</dbReference>
<comment type="caution">
    <text evidence="3">The sequence shown here is derived from an EMBL/GenBank/DDBJ whole genome shotgun (WGS) entry which is preliminary data.</text>
</comment>
<organism evidence="3 4">
    <name type="scientific">Kribbella orskensis</name>
    <dbReference type="NCBI Taxonomy" id="2512216"/>
    <lineage>
        <taxon>Bacteria</taxon>
        <taxon>Bacillati</taxon>
        <taxon>Actinomycetota</taxon>
        <taxon>Actinomycetes</taxon>
        <taxon>Propionibacteriales</taxon>
        <taxon>Kribbellaceae</taxon>
        <taxon>Kribbella</taxon>
    </lineage>
</organism>
<evidence type="ECO:0000256" key="2">
    <source>
        <dbReference type="SAM" id="SignalP"/>
    </source>
</evidence>
<dbReference type="Pfam" id="PF03640">
    <property type="entry name" value="Lipoprotein_15"/>
    <property type="match status" value="2"/>
</dbReference>
<reference evidence="3 4" key="1">
    <citation type="journal article" date="2015" name="Stand. Genomic Sci.">
        <title>Genomic Encyclopedia of Bacterial and Archaeal Type Strains, Phase III: the genomes of soil and plant-associated and newly described type strains.</title>
        <authorList>
            <person name="Whitman W.B."/>
            <person name="Woyke T."/>
            <person name="Klenk H.P."/>
            <person name="Zhou Y."/>
            <person name="Lilburn T.G."/>
            <person name="Beck B.J."/>
            <person name="De Vos P."/>
            <person name="Vandamme P."/>
            <person name="Eisen J.A."/>
            <person name="Garrity G."/>
            <person name="Hugenholtz P."/>
            <person name="Kyrpides N.C."/>
        </authorList>
    </citation>
    <scope>NUCLEOTIDE SEQUENCE [LARGE SCALE GENOMIC DNA]</scope>
    <source>
        <strain evidence="3 4">VKM Ac-2538</strain>
    </source>
</reference>
<dbReference type="PANTHER" id="PTHR39335">
    <property type="entry name" value="BLL4220 PROTEIN"/>
    <property type="match status" value="1"/>
</dbReference>
<accession>A0ABY2BUL7</accession>
<protein>
    <submittedName>
        <fullName evidence="3">Lipoprotein with Yx(FWY)xxD motif</fullName>
    </submittedName>
</protein>
<dbReference type="PANTHER" id="PTHR39335:SF1">
    <property type="entry name" value="BLL4220 PROTEIN"/>
    <property type="match status" value="1"/>
</dbReference>
<dbReference type="PROSITE" id="PS51257">
    <property type="entry name" value="PROKAR_LIPOPROTEIN"/>
    <property type="match status" value="1"/>
</dbReference>
<evidence type="ECO:0000256" key="1">
    <source>
        <dbReference type="SAM" id="MobiDB-lite"/>
    </source>
</evidence>
<keyword evidence="4" id="KW-1185">Reference proteome</keyword>
<feature type="compositionally biased region" description="Polar residues" evidence="1">
    <location>
        <begin position="171"/>
        <end position="188"/>
    </location>
</feature>
<sequence length="188" mass="18403">MITHRKSNTIHRPHLQIAAMALAAVAFTLTAAGCGDDSGGSAGSAPAPVPSATGDAVSAQGTALGTILVDGQGRTVYEFANDTSSKSTCAAACAANWRFVPAPASLPTSLPGVTGTLGTTTRDGGATQLTVAGHPVYTFVGDSAPGQTNGQGVTLDGGLWTVVSQAGAPVTNPSPVGASTQNPVGPGY</sequence>
<dbReference type="InterPro" id="IPR005297">
    <property type="entry name" value="Lipoprotein_repeat"/>
</dbReference>